<sequence length="35" mass="4117">SAWWESTGWGGEAGAEELFLKHACYFRRKYVRVPQ</sequence>
<evidence type="ECO:0000313" key="2">
    <source>
        <dbReference type="EMBL" id="CAF5144117.1"/>
    </source>
</evidence>
<dbReference type="Proteomes" id="UP000676336">
    <property type="component" value="Unassembled WGS sequence"/>
</dbReference>
<feature type="non-terminal residue" evidence="1">
    <location>
        <position position="1"/>
    </location>
</feature>
<dbReference type="EMBL" id="CAJOBI010276046">
    <property type="protein sequence ID" value="CAF5144117.1"/>
    <property type="molecule type" value="Genomic_DNA"/>
</dbReference>
<comment type="caution">
    <text evidence="1">The sequence shown here is derived from an EMBL/GenBank/DDBJ whole genome shotgun (WGS) entry which is preliminary data.</text>
</comment>
<dbReference type="EMBL" id="CAJOBJ010030941">
    <property type="protein sequence ID" value="CAF4272409.1"/>
    <property type="molecule type" value="Genomic_DNA"/>
</dbReference>
<name>A0A8S2TBG4_9BILA</name>
<evidence type="ECO:0000313" key="3">
    <source>
        <dbReference type="Proteomes" id="UP000681720"/>
    </source>
</evidence>
<gene>
    <name evidence="1" type="ORF">GIL414_LOCUS24616</name>
    <name evidence="2" type="ORF">SMN809_LOCUS63538</name>
</gene>
<evidence type="ECO:0000313" key="1">
    <source>
        <dbReference type="EMBL" id="CAF4272409.1"/>
    </source>
</evidence>
<proteinExistence type="predicted"/>
<dbReference type="AlphaFoldDB" id="A0A8S2TBG4"/>
<protein>
    <submittedName>
        <fullName evidence="1">Uncharacterized protein</fullName>
    </submittedName>
</protein>
<organism evidence="1 3">
    <name type="scientific">Rotaria magnacalcarata</name>
    <dbReference type="NCBI Taxonomy" id="392030"/>
    <lineage>
        <taxon>Eukaryota</taxon>
        <taxon>Metazoa</taxon>
        <taxon>Spiralia</taxon>
        <taxon>Gnathifera</taxon>
        <taxon>Rotifera</taxon>
        <taxon>Eurotatoria</taxon>
        <taxon>Bdelloidea</taxon>
        <taxon>Philodinida</taxon>
        <taxon>Philodinidae</taxon>
        <taxon>Rotaria</taxon>
    </lineage>
</organism>
<accession>A0A8S2TBG4</accession>
<dbReference type="Proteomes" id="UP000681720">
    <property type="component" value="Unassembled WGS sequence"/>
</dbReference>
<reference evidence="1" key="1">
    <citation type="submission" date="2021-02" db="EMBL/GenBank/DDBJ databases">
        <authorList>
            <person name="Nowell W R."/>
        </authorList>
    </citation>
    <scope>NUCLEOTIDE SEQUENCE</scope>
</reference>